<dbReference type="eggNOG" id="COG2010">
    <property type="taxonomic scope" value="Bacteria"/>
</dbReference>
<evidence type="ECO:0000313" key="11">
    <source>
        <dbReference type="EMBL" id="EPY01912.1"/>
    </source>
</evidence>
<dbReference type="InterPro" id="IPR036909">
    <property type="entry name" value="Cyt_c-like_dom_sf"/>
</dbReference>
<organism evidence="11 12">
    <name type="scientific">Magnetospirillum fulvum MGU-K5</name>
    <dbReference type="NCBI Taxonomy" id="1316936"/>
    <lineage>
        <taxon>Bacteria</taxon>
        <taxon>Pseudomonadati</taxon>
        <taxon>Pseudomonadota</taxon>
        <taxon>Alphaproteobacteria</taxon>
        <taxon>Rhodospirillales</taxon>
        <taxon>Rhodospirillaceae</taxon>
        <taxon>Magnetospirillum</taxon>
    </lineage>
</organism>
<dbReference type="Proteomes" id="UP000015350">
    <property type="component" value="Unassembled WGS sequence"/>
</dbReference>
<dbReference type="InterPro" id="IPR008168">
    <property type="entry name" value="Cyt_C_IC"/>
</dbReference>
<keyword evidence="3 8" id="KW-0349">Heme</keyword>
<gene>
    <name evidence="11" type="ORF">K678_08689</name>
</gene>
<accession>S9S7M4</accession>
<sequence length="153" mass="16722">MRRQKRPLVIAAVAVAVVAGLGGGWEYLRRSAQAIDPDDVAQVALGADIYAAQCARCHGAHLQGEPDWQRRKPNGELPAPPHDASGHSWHHPNEYLFAVTKHGMARFAPPDYKSAMPSYVGILTDAEIRAVIAFIQSNWPPEIRARQAAISAR</sequence>
<proteinExistence type="predicted"/>
<dbReference type="PRINTS" id="PR00605">
    <property type="entry name" value="CYTCHROMECIC"/>
</dbReference>
<dbReference type="Pfam" id="PF13442">
    <property type="entry name" value="Cytochrome_CBB3"/>
    <property type="match status" value="1"/>
</dbReference>
<protein>
    <submittedName>
        <fullName evidence="11">Putative cytochrome c</fullName>
    </submittedName>
</protein>
<evidence type="ECO:0000256" key="1">
    <source>
        <dbReference type="ARBA" id="ARBA00001926"/>
    </source>
</evidence>
<reference evidence="11 12" key="1">
    <citation type="submission" date="2013-04" db="EMBL/GenBank/DDBJ databases">
        <authorList>
            <person name="Kuznetsov B."/>
            <person name="Ivanovsky R."/>
        </authorList>
    </citation>
    <scope>NUCLEOTIDE SEQUENCE [LARGE SCALE GENOMIC DNA]</scope>
    <source>
        <strain evidence="11 12">MGU-K5</strain>
    </source>
</reference>
<dbReference type="AlphaFoldDB" id="S9S7M4"/>
<keyword evidence="7 8" id="KW-0408">Iron</keyword>
<dbReference type="PANTHER" id="PTHR35008">
    <property type="entry name" value="BLL4482 PROTEIN-RELATED"/>
    <property type="match status" value="1"/>
</dbReference>
<dbReference type="PROSITE" id="PS51007">
    <property type="entry name" value="CYTC"/>
    <property type="match status" value="1"/>
</dbReference>
<dbReference type="STRING" id="1316936.K678_08689"/>
<dbReference type="Gene3D" id="1.10.760.10">
    <property type="entry name" value="Cytochrome c-like domain"/>
    <property type="match status" value="1"/>
</dbReference>
<keyword evidence="2" id="KW-0813">Transport</keyword>
<dbReference type="GO" id="GO:0005506">
    <property type="term" value="F:iron ion binding"/>
    <property type="evidence" value="ECO:0007669"/>
    <property type="project" value="InterPro"/>
</dbReference>
<evidence type="ECO:0000256" key="2">
    <source>
        <dbReference type="ARBA" id="ARBA00022448"/>
    </source>
</evidence>
<dbReference type="SUPFAM" id="SSF46626">
    <property type="entry name" value="Cytochrome c"/>
    <property type="match status" value="1"/>
</dbReference>
<dbReference type="EMBL" id="AQPH01000026">
    <property type="protein sequence ID" value="EPY01912.1"/>
    <property type="molecule type" value="Genomic_DNA"/>
</dbReference>
<feature type="domain" description="Cytochrome c" evidence="10">
    <location>
        <begin position="41"/>
        <end position="139"/>
    </location>
</feature>
<evidence type="ECO:0000259" key="10">
    <source>
        <dbReference type="PROSITE" id="PS51007"/>
    </source>
</evidence>
<evidence type="ECO:0000256" key="7">
    <source>
        <dbReference type="ARBA" id="ARBA00023004"/>
    </source>
</evidence>
<keyword evidence="4" id="KW-0679">Respiratory chain</keyword>
<evidence type="ECO:0000256" key="6">
    <source>
        <dbReference type="ARBA" id="ARBA00022982"/>
    </source>
</evidence>
<name>S9S7M4_MAGFU</name>
<dbReference type="GO" id="GO:0009055">
    <property type="term" value="F:electron transfer activity"/>
    <property type="evidence" value="ECO:0007669"/>
    <property type="project" value="InterPro"/>
</dbReference>
<dbReference type="GO" id="GO:0020037">
    <property type="term" value="F:heme binding"/>
    <property type="evidence" value="ECO:0007669"/>
    <property type="project" value="InterPro"/>
</dbReference>
<evidence type="ECO:0000313" key="12">
    <source>
        <dbReference type="Proteomes" id="UP000015350"/>
    </source>
</evidence>
<dbReference type="InterPro" id="IPR009056">
    <property type="entry name" value="Cyt_c-like_dom"/>
</dbReference>
<evidence type="ECO:0000256" key="8">
    <source>
        <dbReference type="PROSITE-ProRule" id="PRU00433"/>
    </source>
</evidence>
<evidence type="ECO:0000256" key="5">
    <source>
        <dbReference type="ARBA" id="ARBA00022723"/>
    </source>
</evidence>
<dbReference type="InterPro" id="IPR051459">
    <property type="entry name" value="Cytochrome_c-type_DH"/>
</dbReference>
<dbReference type="RefSeq" id="WP_021132074.1">
    <property type="nucleotide sequence ID" value="NZ_AQPH01000026.1"/>
</dbReference>
<dbReference type="PATRIC" id="fig|1316936.3.peg.1734"/>
<feature type="region of interest" description="Disordered" evidence="9">
    <location>
        <begin position="64"/>
        <end position="86"/>
    </location>
</feature>
<evidence type="ECO:0000256" key="4">
    <source>
        <dbReference type="ARBA" id="ARBA00022660"/>
    </source>
</evidence>
<comment type="caution">
    <text evidence="11">The sequence shown here is derived from an EMBL/GenBank/DDBJ whole genome shotgun (WGS) entry which is preliminary data.</text>
</comment>
<evidence type="ECO:0000256" key="3">
    <source>
        <dbReference type="ARBA" id="ARBA00022617"/>
    </source>
</evidence>
<keyword evidence="5 8" id="KW-0479">Metal-binding</keyword>
<evidence type="ECO:0000256" key="9">
    <source>
        <dbReference type="SAM" id="MobiDB-lite"/>
    </source>
</evidence>
<comment type="cofactor">
    <cofactor evidence="1">
        <name>heme c</name>
        <dbReference type="ChEBI" id="CHEBI:61717"/>
    </cofactor>
</comment>
<dbReference type="PANTHER" id="PTHR35008:SF4">
    <property type="entry name" value="BLL4482 PROTEIN"/>
    <property type="match status" value="1"/>
</dbReference>
<dbReference type="OrthoDB" id="9811281at2"/>
<keyword evidence="6" id="KW-0249">Electron transport</keyword>